<feature type="domain" description="CUB" evidence="5">
    <location>
        <begin position="192"/>
        <end position="308"/>
    </location>
</feature>
<evidence type="ECO:0000313" key="7">
    <source>
        <dbReference type="WBParaSite" id="PSAMB.scaffold978size37715.g10091.t1"/>
    </source>
</evidence>
<dbReference type="Gene3D" id="2.60.120.290">
    <property type="entry name" value="Spermadhesin, CUB domain"/>
    <property type="match status" value="3"/>
</dbReference>
<keyword evidence="2 3" id="KW-1015">Disulfide bond</keyword>
<dbReference type="Proteomes" id="UP000887566">
    <property type="component" value="Unplaced"/>
</dbReference>
<keyword evidence="1" id="KW-0677">Repeat</keyword>
<comment type="caution">
    <text evidence="3">Lacks conserved residue(s) required for the propagation of feature annotation.</text>
</comment>
<feature type="signal peptide" evidence="4">
    <location>
        <begin position="1"/>
        <end position="21"/>
    </location>
</feature>
<feature type="domain" description="CUB" evidence="5">
    <location>
        <begin position="39"/>
        <end position="163"/>
    </location>
</feature>
<keyword evidence="4" id="KW-0732">Signal</keyword>
<accession>A0A914XNK8</accession>
<protein>
    <submittedName>
        <fullName evidence="7">CUB domain-containing protein</fullName>
    </submittedName>
</protein>
<proteinExistence type="predicted"/>
<sequence>MRVQELLRLVSFIALFAASFACIKDNSGCPHGSPAPPSCEDIGTQVGPNGTIRTIIPGQHYGKGKDGYNPNAECSWHIKVDKGFKIRLAFDRFEFALGDHVLIYDSPIDDNDQLIATLTGFEPSGQIFYSESNWLTVKMISYSYELNTHDSRLFGFSADYQQIPLSAPNSPTRSPTNPMTCKENHCPAPPRCPYPNIYTDSGVISSPNYPNQFPAGLSCNYFVINTNQNKAFRVDVTDWDVDGDGTSLEIFNGYFRDDVVKTIAGTSPGSISQTFYISQTVLSLAFNTTQNHPVETPKRGFSAKYEAIDFCPGAFENGTSGTITSPFYPAPYPVFPHIYWYRYCFYHLKSPEGMVAQITFDHFYTNANQGTVKLINGLVNRVEDTDGAFPIAELSGSSPAGHVYHGKSQHLTVFFSMGNDNPRNANGFHATWKSVPRTVAS</sequence>
<evidence type="ECO:0000256" key="3">
    <source>
        <dbReference type="PROSITE-ProRule" id="PRU00059"/>
    </source>
</evidence>
<evidence type="ECO:0000256" key="2">
    <source>
        <dbReference type="ARBA" id="ARBA00023157"/>
    </source>
</evidence>
<evidence type="ECO:0000256" key="1">
    <source>
        <dbReference type="ARBA" id="ARBA00022737"/>
    </source>
</evidence>
<feature type="domain" description="CUB" evidence="5">
    <location>
        <begin position="311"/>
        <end position="435"/>
    </location>
</feature>
<dbReference type="WBParaSite" id="PSAMB.scaffold978size37715.g10091.t1">
    <property type="protein sequence ID" value="PSAMB.scaffold978size37715.g10091.t1"/>
    <property type="gene ID" value="PSAMB.scaffold978size37715.g10091"/>
</dbReference>
<dbReference type="PANTHER" id="PTHR24251">
    <property type="entry name" value="OVOCHYMASE-RELATED"/>
    <property type="match status" value="1"/>
</dbReference>
<dbReference type="SUPFAM" id="SSF49854">
    <property type="entry name" value="Spermadhesin, CUB domain"/>
    <property type="match status" value="3"/>
</dbReference>
<dbReference type="PROSITE" id="PS01180">
    <property type="entry name" value="CUB"/>
    <property type="match status" value="3"/>
</dbReference>
<dbReference type="PROSITE" id="PS51257">
    <property type="entry name" value="PROKAR_LIPOPROTEIN"/>
    <property type="match status" value="1"/>
</dbReference>
<dbReference type="Pfam" id="PF00431">
    <property type="entry name" value="CUB"/>
    <property type="match status" value="3"/>
</dbReference>
<dbReference type="InterPro" id="IPR035914">
    <property type="entry name" value="Sperma_CUB_dom_sf"/>
</dbReference>
<dbReference type="SMART" id="SM00042">
    <property type="entry name" value="CUB"/>
    <property type="match status" value="3"/>
</dbReference>
<dbReference type="CDD" id="cd00041">
    <property type="entry name" value="CUB"/>
    <property type="match status" value="3"/>
</dbReference>
<organism evidence="6 7">
    <name type="scientific">Plectus sambesii</name>
    <dbReference type="NCBI Taxonomy" id="2011161"/>
    <lineage>
        <taxon>Eukaryota</taxon>
        <taxon>Metazoa</taxon>
        <taxon>Ecdysozoa</taxon>
        <taxon>Nematoda</taxon>
        <taxon>Chromadorea</taxon>
        <taxon>Plectida</taxon>
        <taxon>Plectina</taxon>
        <taxon>Plectoidea</taxon>
        <taxon>Plectidae</taxon>
        <taxon>Plectus</taxon>
    </lineage>
</organism>
<dbReference type="AlphaFoldDB" id="A0A914XNK8"/>
<evidence type="ECO:0000313" key="6">
    <source>
        <dbReference type="Proteomes" id="UP000887566"/>
    </source>
</evidence>
<reference evidence="7" key="1">
    <citation type="submission" date="2022-11" db="UniProtKB">
        <authorList>
            <consortium name="WormBaseParasite"/>
        </authorList>
    </citation>
    <scope>IDENTIFICATION</scope>
</reference>
<feature type="chain" id="PRO_5036857652" evidence="4">
    <location>
        <begin position="22"/>
        <end position="441"/>
    </location>
</feature>
<name>A0A914XNK8_9BILA</name>
<keyword evidence="6" id="KW-1185">Reference proteome</keyword>
<dbReference type="InterPro" id="IPR000859">
    <property type="entry name" value="CUB_dom"/>
</dbReference>
<evidence type="ECO:0000259" key="5">
    <source>
        <dbReference type="PROSITE" id="PS01180"/>
    </source>
</evidence>
<evidence type="ECO:0000256" key="4">
    <source>
        <dbReference type="SAM" id="SignalP"/>
    </source>
</evidence>
<feature type="disulfide bond" evidence="3">
    <location>
        <begin position="192"/>
        <end position="219"/>
    </location>
</feature>